<organism evidence="2 3">
    <name type="scientific">[Myrmecia] bisecta</name>
    <dbReference type="NCBI Taxonomy" id="41462"/>
    <lineage>
        <taxon>Eukaryota</taxon>
        <taxon>Viridiplantae</taxon>
        <taxon>Chlorophyta</taxon>
        <taxon>core chlorophytes</taxon>
        <taxon>Trebouxiophyceae</taxon>
        <taxon>Trebouxiales</taxon>
        <taxon>Trebouxiaceae</taxon>
        <taxon>Myrmecia</taxon>
    </lineage>
</organism>
<reference evidence="2 3" key="1">
    <citation type="journal article" date="2024" name="Nat. Commun.">
        <title>Phylogenomics reveals the evolutionary origins of lichenization in chlorophyte algae.</title>
        <authorList>
            <person name="Puginier C."/>
            <person name="Libourel C."/>
            <person name="Otte J."/>
            <person name="Skaloud P."/>
            <person name="Haon M."/>
            <person name="Grisel S."/>
            <person name="Petersen M."/>
            <person name="Berrin J.G."/>
            <person name="Delaux P.M."/>
            <person name="Dal Grande F."/>
            <person name="Keller J."/>
        </authorList>
    </citation>
    <scope>NUCLEOTIDE SEQUENCE [LARGE SCALE GENOMIC DNA]</scope>
    <source>
        <strain evidence="2 3">SAG 2043</strain>
    </source>
</reference>
<accession>A0AAW1PPF1</accession>
<dbReference type="AlphaFoldDB" id="A0AAW1PPF1"/>
<feature type="region of interest" description="Disordered" evidence="1">
    <location>
        <begin position="97"/>
        <end position="136"/>
    </location>
</feature>
<proteinExistence type="predicted"/>
<gene>
    <name evidence="2" type="ORF">WJX72_007416</name>
</gene>
<comment type="caution">
    <text evidence="2">The sequence shown here is derived from an EMBL/GenBank/DDBJ whole genome shotgun (WGS) entry which is preliminary data.</text>
</comment>
<name>A0AAW1PPF1_9CHLO</name>
<sequence length="309" mass="34114">MATRQPRKMPTEIEWADGTLLTEYQKEYYKKEAARRATEQAAKVLSARRGATESTAVHELQAFASTAGLLPAPNSTSHADFARPKSQAAVRVRPKYSAPLPDRPFAAKSTYQSTFDGKSYGKPEKGQGLSARRKAEAESQPEALWFGESHLHADYPDWGKTHQAKKVNRAAGLGPNLPFTATSTQRADFQRPGSVAKRYVRPPHQQVPSMPLTDASSYRLDFDWAGAGGRFNATHMPPTHTPDDGCEDSIADKKPAPAKWTFPKCKVGKRMMGCIHDSGHLAPYPVGLGFTSKTLYQQDYCEDLKCMAR</sequence>
<evidence type="ECO:0008006" key="4">
    <source>
        <dbReference type="Google" id="ProtNLM"/>
    </source>
</evidence>
<evidence type="ECO:0000256" key="1">
    <source>
        <dbReference type="SAM" id="MobiDB-lite"/>
    </source>
</evidence>
<keyword evidence="3" id="KW-1185">Reference proteome</keyword>
<evidence type="ECO:0000313" key="3">
    <source>
        <dbReference type="Proteomes" id="UP001489004"/>
    </source>
</evidence>
<evidence type="ECO:0000313" key="2">
    <source>
        <dbReference type="EMBL" id="KAK9811635.1"/>
    </source>
</evidence>
<dbReference type="Proteomes" id="UP001489004">
    <property type="component" value="Unassembled WGS sequence"/>
</dbReference>
<dbReference type="EMBL" id="JALJOR010000009">
    <property type="protein sequence ID" value="KAK9811635.1"/>
    <property type="molecule type" value="Genomic_DNA"/>
</dbReference>
<protein>
    <recommendedName>
        <fullName evidence="4">Flagellar associated protein</fullName>
    </recommendedName>
</protein>